<proteinExistence type="predicted"/>
<sequence>MSSDFRLMSSVTTQERSDKSRNKRSSKILLWDLPLPPDDAAMPTETHDVTQDGEGKLSRRRLELPLAPAKEKFQISMSSN</sequence>
<organism evidence="3 4">
    <name type="scientific">Araneus ventricosus</name>
    <name type="common">Orbweaver spider</name>
    <name type="synonym">Epeira ventricosa</name>
    <dbReference type="NCBI Taxonomy" id="182803"/>
    <lineage>
        <taxon>Eukaryota</taxon>
        <taxon>Metazoa</taxon>
        <taxon>Ecdysozoa</taxon>
        <taxon>Arthropoda</taxon>
        <taxon>Chelicerata</taxon>
        <taxon>Arachnida</taxon>
        <taxon>Araneae</taxon>
        <taxon>Araneomorphae</taxon>
        <taxon>Entelegynae</taxon>
        <taxon>Araneoidea</taxon>
        <taxon>Araneidae</taxon>
        <taxon>Araneus</taxon>
    </lineage>
</organism>
<feature type="compositionally biased region" description="Polar residues" evidence="1">
    <location>
        <begin position="1"/>
        <end position="14"/>
    </location>
</feature>
<dbReference type="EMBL" id="BGPR01011011">
    <property type="protein sequence ID" value="GBN49158.1"/>
    <property type="molecule type" value="Genomic_DNA"/>
</dbReference>
<name>A0A4Y2PB03_ARAVE</name>
<evidence type="ECO:0000313" key="3">
    <source>
        <dbReference type="EMBL" id="GBN49158.1"/>
    </source>
</evidence>
<evidence type="ECO:0000313" key="4">
    <source>
        <dbReference type="Proteomes" id="UP000499080"/>
    </source>
</evidence>
<dbReference type="EMBL" id="BGPR01011010">
    <property type="protein sequence ID" value="GBN49153.1"/>
    <property type="molecule type" value="Genomic_DNA"/>
</dbReference>
<keyword evidence="4" id="KW-1185">Reference proteome</keyword>
<reference evidence="3 4" key="1">
    <citation type="journal article" date="2019" name="Sci. Rep.">
        <title>Orb-weaving spider Araneus ventricosus genome elucidates the spidroin gene catalogue.</title>
        <authorList>
            <person name="Kono N."/>
            <person name="Nakamura H."/>
            <person name="Ohtoshi R."/>
            <person name="Moran D.A.P."/>
            <person name="Shinohara A."/>
            <person name="Yoshida Y."/>
            <person name="Fujiwara M."/>
            <person name="Mori M."/>
            <person name="Tomita M."/>
            <person name="Arakawa K."/>
        </authorList>
    </citation>
    <scope>NUCLEOTIDE SEQUENCE [LARGE SCALE GENOMIC DNA]</scope>
</reference>
<comment type="caution">
    <text evidence="3">The sequence shown here is derived from an EMBL/GenBank/DDBJ whole genome shotgun (WGS) entry which is preliminary data.</text>
</comment>
<feature type="compositionally biased region" description="Basic and acidic residues" evidence="1">
    <location>
        <begin position="45"/>
        <end position="58"/>
    </location>
</feature>
<gene>
    <name evidence="2" type="ORF">AVEN_55454_1</name>
    <name evidence="3" type="ORF">AVEN_69412_1</name>
</gene>
<dbReference type="AlphaFoldDB" id="A0A4Y2PB03"/>
<evidence type="ECO:0000256" key="1">
    <source>
        <dbReference type="SAM" id="MobiDB-lite"/>
    </source>
</evidence>
<protein>
    <submittedName>
        <fullName evidence="3">Uncharacterized protein</fullName>
    </submittedName>
</protein>
<evidence type="ECO:0000313" key="2">
    <source>
        <dbReference type="EMBL" id="GBN49153.1"/>
    </source>
</evidence>
<feature type="region of interest" description="Disordered" evidence="1">
    <location>
        <begin position="1"/>
        <end position="58"/>
    </location>
</feature>
<accession>A0A4Y2PB03</accession>
<dbReference type="Proteomes" id="UP000499080">
    <property type="component" value="Unassembled WGS sequence"/>
</dbReference>